<dbReference type="EMBL" id="KB468135">
    <property type="protein sequence ID" value="PCH42866.1"/>
    <property type="molecule type" value="Genomic_DNA"/>
</dbReference>
<dbReference type="InterPro" id="IPR032675">
    <property type="entry name" value="LRR_dom_sf"/>
</dbReference>
<dbReference type="SUPFAM" id="SSF52047">
    <property type="entry name" value="RNI-like"/>
    <property type="match status" value="1"/>
</dbReference>
<gene>
    <name evidence="1" type="ORF">WOLCODRAFT_132541</name>
</gene>
<sequence>MSTENYDILICIFDRLQNDRKTLFQCSLVSRAFSDAVSRVLYREVTFSPPFTRALDLRRKDEFSEGMLYSASLPHHAQQVLRFELSGYPSARPAPLNSLASHLKTVIGLWSNLTTLVFAPKQYHEQLFIEALPLLANCKFLRDLTVNASCMQETQAALLTRLEGLERVALQNPTRAMLDLLPEWLSRLSPSLRGLHLQENCGSITPGVLRSFLPHLGRVSAFTLGLSYSLADSDVFAFLNELQNLHTLDIRYYLQLRPPTTVPRLTQLRSLTVRYTSVSTVDHAGYLCKWIRRAVAYAPLSKLHLACEEENRGAAVRFDGLLAHLSQKHATRLRELRMDTAFVGKDALRELCMSCVKLQEIAIAVSANVLAELPEIFEPLDDLLTARIETRNAKRNRISLDVQGVSDFLHRGPPHLRRLAINGVYWERVSNADQQISFVVGKSDV</sequence>
<evidence type="ECO:0000313" key="2">
    <source>
        <dbReference type="Proteomes" id="UP000218811"/>
    </source>
</evidence>
<dbReference type="OMA" id="NCGSITP"/>
<proteinExistence type="predicted"/>
<accession>A0A2H3JKY3</accession>
<evidence type="ECO:0000313" key="1">
    <source>
        <dbReference type="EMBL" id="PCH42866.1"/>
    </source>
</evidence>
<organism evidence="1 2">
    <name type="scientific">Wolfiporia cocos (strain MD-104)</name>
    <name type="common">Brown rot fungus</name>
    <dbReference type="NCBI Taxonomy" id="742152"/>
    <lineage>
        <taxon>Eukaryota</taxon>
        <taxon>Fungi</taxon>
        <taxon>Dikarya</taxon>
        <taxon>Basidiomycota</taxon>
        <taxon>Agaricomycotina</taxon>
        <taxon>Agaricomycetes</taxon>
        <taxon>Polyporales</taxon>
        <taxon>Phaeolaceae</taxon>
        <taxon>Wolfiporia</taxon>
    </lineage>
</organism>
<protein>
    <recommendedName>
        <fullName evidence="3">F-box domain-containing protein</fullName>
    </recommendedName>
</protein>
<keyword evidence="2" id="KW-1185">Reference proteome</keyword>
<dbReference type="Gene3D" id="3.80.10.10">
    <property type="entry name" value="Ribonuclease Inhibitor"/>
    <property type="match status" value="1"/>
</dbReference>
<reference evidence="1 2" key="1">
    <citation type="journal article" date="2012" name="Science">
        <title>The Paleozoic origin of enzymatic lignin decomposition reconstructed from 31 fungal genomes.</title>
        <authorList>
            <person name="Floudas D."/>
            <person name="Binder M."/>
            <person name="Riley R."/>
            <person name="Barry K."/>
            <person name="Blanchette R.A."/>
            <person name="Henrissat B."/>
            <person name="Martinez A.T."/>
            <person name="Otillar R."/>
            <person name="Spatafora J.W."/>
            <person name="Yadav J.S."/>
            <person name="Aerts A."/>
            <person name="Benoit I."/>
            <person name="Boyd A."/>
            <person name="Carlson A."/>
            <person name="Copeland A."/>
            <person name="Coutinho P.M."/>
            <person name="de Vries R.P."/>
            <person name="Ferreira P."/>
            <person name="Findley K."/>
            <person name="Foster B."/>
            <person name="Gaskell J."/>
            <person name="Glotzer D."/>
            <person name="Gorecki P."/>
            <person name="Heitman J."/>
            <person name="Hesse C."/>
            <person name="Hori C."/>
            <person name="Igarashi K."/>
            <person name="Jurgens J.A."/>
            <person name="Kallen N."/>
            <person name="Kersten P."/>
            <person name="Kohler A."/>
            <person name="Kuees U."/>
            <person name="Kumar T.K.A."/>
            <person name="Kuo A."/>
            <person name="LaButti K."/>
            <person name="Larrondo L.F."/>
            <person name="Lindquist E."/>
            <person name="Ling A."/>
            <person name="Lombard V."/>
            <person name="Lucas S."/>
            <person name="Lundell T."/>
            <person name="Martin R."/>
            <person name="McLaughlin D.J."/>
            <person name="Morgenstern I."/>
            <person name="Morin E."/>
            <person name="Murat C."/>
            <person name="Nagy L.G."/>
            <person name="Nolan M."/>
            <person name="Ohm R.A."/>
            <person name="Patyshakuliyeva A."/>
            <person name="Rokas A."/>
            <person name="Ruiz-Duenas F.J."/>
            <person name="Sabat G."/>
            <person name="Salamov A."/>
            <person name="Samejima M."/>
            <person name="Schmutz J."/>
            <person name="Slot J.C."/>
            <person name="St John F."/>
            <person name="Stenlid J."/>
            <person name="Sun H."/>
            <person name="Sun S."/>
            <person name="Syed K."/>
            <person name="Tsang A."/>
            <person name="Wiebenga A."/>
            <person name="Young D."/>
            <person name="Pisabarro A."/>
            <person name="Eastwood D.C."/>
            <person name="Martin F."/>
            <person name="Cullen D."/>
            <person name="Grigoriev I.V."/>
            <person name="Hibbett D.S."/>
        </authorList>
    </citation>
    <scope>NUCLEOTIDE SEQUENCE [LARGE SCALE GENOMIC DNA]</scope>
    <source>
        <strain evidence="1 2">MD-104</strain>
    </source>
</reference>
<dbReference type="OrthoDB" id="3264508at2759"/>
<dbReference type="Proteomes" id="UP000218811">
    <property type="component" value="Unassembled WGS sequence"/>
</dbReference>
<dbReference type="AlphaFoldDB" id="A0A2H3JKY3"/>
<evidence type="ECO:0008006" key="3">
    <source>
        <dbReference type="Google" id="ProtNLM"/>
    </source>
</evidence>
<name>A0A2H3JKY3_WOLCO</name>